<keyword evidence="5" id="KW-1185">Reference proteome</keyword>
<dbReference type="Gene3D" id="3.90.70.10">
    <property type="entry name" value="Cysteine proteinases"/>
    <property type="match status" value="1"/>
</dbReference>
<dbReference type="GO" id="GO:0008233">
    <property type="term" value="F:peptidase activity"/>
    <property type="evidence" value="ECO:0007669"/>
    <property type="project" value="InterPro"/>
</dbReference>
<comment type="caution">
    <text evidence="3">The sequence shown here is derived from an EMBL/GenBank/DDBJ whole genome shotgun (WGS) entry which is preliminary data.</text>
</comment>
<dbReference type="EMBL" id="QOHO01000005">
    <property type="protein sequence ID" value="RFZ80733.1"/>
    <property type="molecule type" value="Genomic_DNA"/>
</dbReference>
<evidence type="ECO:0000259" key="1">
    <source>
        <dbReference type="PROSITE" id="PS50990"/>
    </source>
</evidence>
<dbReference type="PROSITE" id="PS50990">
    <property type="entry name" value="PEPTIDASE_C39"/>
    <property type="match status" value="1"/>
</dbReference>
<sequence>MSNSKDFIADPVFKKCCKNFIFTPLCYQETEYTCGIACLQSVLARYGMYYRQSSLADVLNSQPILGTDYKSILYFAELLGLKATMQENLCIDELMNYIDIGITPILTIQAWRLEDDIDYSCDWKNAHYIIVCGYYDNGFYIMDPNILGNYACLTFSDLMKRWHAVDKDKVRHIQSGLIIHYENCPVKYNPETIKYVR</sequence>
<accession>A0A3E2NIG5</accession>
<gene>
    <name evidence="3" type="ORF">DS742_01135</name>
    <name evidence="2" type="ORF">LAD12857_30980</name>
</gene>
<dbReference type="InterPro" id="IPR005074">
    <property type="entry name" value="Peptidase_C39"/>
</dbReference>
<dbReference type="OrthoDB" id="1898216at2"/>
<protein>
    <recommendedName>
        <fullName evidence="1">Peptidase C39 domain-containing protein</fullName>
    </recommendedName>
</protein>
<dbReference type="GO" id="GO:0016020">
    <property type="term" value="C:membrane"/>
    <property type="evidence" value="ECO:0007669"/>
    <property type="project" value="InterPro"/>
</dbReference>
<evidence type="ECO:0000313" key="5">
    <source>
        <dbReference type="Proteomes" id="UP001419084"/>
    </source>
</evidence>
<dbReference type="Pfam" id="PF13529">
    <property type="entry name" value="Peptidase_C39_2"/>
    <property type="match status" value="1"/>
</dbReference>
<evidence type="ECO:0000313" key="2">
    <source>
        <dbReference type="EMBL" id="GLB31175.1"/>
    </source>
</evidence>
<organism evidence="3 4">
    <name type="scientific">Lacrimispora amygdalina</name>
    <dbReference type="NCBI Taxonomy" id="253257"/>
    <lineage>
        <taxon>Bacteria</taxon>
        <taxon>Bacillati</taxon>
        <taxon>Bacillota</taxon>
        <taxon>Clostridia</taxon>
        <taxon>Lachnospirales</taxon>
        <taxon>Lachnospiraceae</taxon>
        <taxon>Lacrimispora</taxon>
    </lineage>
</organism>
<dbReference type="GO" id="GO:0005524">
    <property type="term" value="F:ATP binding"/>
    <property type="evidence" value="ECO:0007669"/>
    <property type="project" value="InterPro"/>
</dbReference>
<name>A0A3E2NIG5_9FIRM</name>
<reference evidence="2 5" key="2">
    <citation type="journal article" date="2024" name="Int. J. Syst. Evol. Microbiol.">
        <title>Lacrimispora brassicae sp. nov. isolated from fermented cabbage, and proposal of Clostridium indicum Gundawar et al. 2019 and Clostridium methoxybenzovorans Mechichi et al. 1999 as heterotypic synonyms of Lacrimispora amygdalina (Parshina et al. 2003) Haas and Blanchard 2020 and Lacrimispora indolis (McClung and McCoy 1957) Haas and Blanchard 2020, respectively.</title>
        <authorList>
            <person name="Kobayashi H."/>
            <person name="Tanizawa Y."/>
            <person name="Sakamoto M."/>
            <person name="Ohkuma M."/>
            <person name="Tohno M."/>
        </authorList>
    </citation>
    <scope>NUCLEOTIDE SEQUENCE [LARGE SCALE GENOMIC DNA]</scope>
    <source>
        <strain evidence="2 5">DSM 12857</strain>
    </source>
</reference>
<reference evidence="3 4" key="1">
    <citation type="submission" date="2018-07" db="EMBL/GenBank/DDBJ databases">
        <title>New species, Clostridium PI-S10-A1B.</title>
        <authorList>
            <person name="Krishna G."/>
            <person name="Summeta K."/>
            <person name="Shikha S."/>
            <person name="Prabhu P.B."/>
            <person name="Suresh K."/>
        </authorList>
    </citation>
    <scope>NUCLEOTIDE SEQUENCE [LARGE SCALE GENOMIC DNA]</scope>
    <source>
        <strain evidence="3 4">PI-S10-A1B</strain>
    </source>
</reference>
<dbReference type="Proteomes" id="UP000260680">
    <property type="component" value="Unassembled WGS sequence"/>
</dbReference>
<evidence type="ECO:0000313" key="3">
    <source>
        <dbReference type="EMBL" id="RFZ80733.1"/>
    </source>
</evidence>
<dbReference type="AlphaFoldDB" id="A0A3E2NIG5"/>
<dbReference type="RefSeq" id="WP_117415205.1">
    <property type="nucleotide sequence ID" value="NZ_BRPJ01000059.1"/>
</dbReference>
<dbReference type="InterPro" id="IPR039564">
    <property type="entry name" value="Peptidase_C39-like"/>
</dbReference>
<evidence type="ECO:0000313" key="4">
    <source>
        <dbReference type="Proteomes" id="UP000260680"/>
    </source>
</evidence>
<dbReference type="Proteomes" id="UP001419084">
    <property type="component" value="Unassembled WGS sequence"/>
</dbReference>
<dbReference type="EMBL" id="BRPJ01000059">
    <property type="protein sequence ID" value="GLB31175.1"/>
    <property type="molecule type" value="Genomic_DNA"/>
</dbReference>
<feature type="domain" description="Peptidase C39" evidence="1">
    <location>
        <begin position="28"/>
        <end position="169"/>
    </location>
</feature>
<proteinExistence type="predicted"/>
<dbReference type="GO" id="GO:0006508">
    <property type="term" value="P:proteolysis"/>
    <property type="evidence" value="ECO:0007669"/>
    <property type="project" value="InterPro"/>
</dbReference>